<proteinExistence type="predicted"/>
<name>A0A194Q4I1_PAPXU</name>
<feature type="signal peptide" evidence="1">
    <location>
        <begin position="1"/>
        <end position="20"/>
    </location>
</feature>
<evidence type="ECO:0000313" key="2">
    <source>
        <dbReference type="EMBL" id="KPJ00452.1"/>
    </source>
</evidence>
<feature type="chain" id="PRO_5008264048" evidence="1">
    <location>
        <begin position="21"/>
        <end position="58"/>
    </location>
</feature>
<dbReference type="Proteomes" id="UP000053268">
    <property type="component" value="Unassembled WGS sequence"/>
</dbReference>
<gene>
    <name evidence="2" type="ORF">RR46_07042</name>
</gene>
<evidence type="ECO:0000256" key="1">
    <source>
        <dbReference type="SAM" id="SignalP"/>
    </source>
</evidence>
<dbReference type="EMBL" id="KQ459463">
    <property type="protein sequence ID" value="KPJ00452.1"/>
    <property type="molecule type" value="Genomic_DNA"/>
</dbReference>
<dbReference type="AlphaFoldDB" id="A0A194Q4I1"/>
<sequence>MIKVLTIVLLGWLYVQSTESFGISSFGKANTETPKPVTPTPLPGKNLLFNVKYAMNFH</sequence>
<accession>A0A194Q4I1</accession>
<organism evidence="2 3">
    <name type="scientific">Papilio xuthus</name>
    <name type="common">Asian swallowtail butterfly</name>
    <dbReference type="NCBI Taxonomy" id="66420"/>
    <lineage>
        <taxon>Eukaryota</taxon>
        <taxon>Metazoa</taxon>
        <taxon>Ecdysozoa</taxon>
        <taxon>Arthropoda</taxon>
        <taxon>Hexapoda</taxon>
        <taxon>Insecta</taxon>
        <taxon>Pterygota</taxon>
        <taxon>Neoptera</taxon>
        <taxon>Endopterygota</taxon>
        <taxon>Lepidoptera</taxon>
        <taxon>Glossata</taxon>
        <taxon>Ditrysia</taxon>
        <taxon>Papilionoidea</taxon>
        <taxon>Papilionidae</taxon>
        <taxon>Papilioninae</taxon>
        <taxon>Papilio</taxon>
    </lineage>
</organism>
<evidence type="ECO:0000313" key="3">
    <source>
        <dbReference type="Proteomes" id="UP000053268"/>
    </source>
</evidence>
<reference evidence="2 3" key="1">
    <citation type="journal article" date="2015" name="Nat. Commun.">
        <title>Outbred genome sequencing and CRISPR/Cas9 gene editing in butterflies.</title>
        <authorList>
            <person name="Li X."/>
            <person name="Fan D."/>
            <person name="Zhang W."/>
            <person name="Liu G."/>
            <person name="Zhang L."/>
            <person name="Zhao L."/>
            <person name="Fang X."/>
            <person name="Chen L."/>
            <person name="Dong Y."/>
            <person name="Chen Y."/>
            <person name="Ding Y."/>
            <person name="Zhao R."/>
            <person name="Feng M."/>
            <person name="Zhu Y."/>
            <person name="Feng Y."/>
            <person name="Jiang X."/>
            <person name="Zhu D."/>
            <person name="Xiang H."/>
            <person name="Feng X."/>
            <person name="Li S."/>
            <person name="Wang J."/>
            <person name="Zhang G."/>
            <person name="Kronforst M.R."/>
            <person name="Wang W."/>
        </authorList>
    </citation>
    <scope>NUCLEOTIDE SEQUENCE [LARGE SCALE GENOMIC DNA]</scope>
    <source>
        <strain evidence="2">Ya'a_city_454_Px</strain>
        <tissue evidence="2">Whole body</tissue>
    </source>
</reference>
<keyword evidence="3" id="KW-1185">Reference proteome</keyword>
<keyword evidence="1" id="KW-0732">Signal</keyword>
<protein>
    <submittedName>
        <fullName evidence="2">Uncharacterized protein</fullName>
    </submittedName>
</protein>